<dbReference type="AlphaFoldDB" id="A0AAD5VWG3"/>
<evidence type="ECO:0000313" key="3">
    <source>
        <dbReference type="Proteomes" id="UP001213000"/>
    </source>
</evidence>
<accession>A0AAD5VWG3</accession>
<dbReference type="Proteomes" id="UP001213000">
    <property type="component" value="Unassembled WGS sequence"/>
</dbReference>
<comment type="caution">
    <text evidence="2">The sequence shown here is derived from an EMBL/GenBank/DDBJ whole genome shotgun (WGS) entry which is preliminary data.</text>
</comment>
<sequence>MDRLPPEVLCEVFGWCVEPYQTVLPKEAPLVLLSVCKHWREVALAHSHLWTGFSIQISDAKPIPETSLIQRWTQAAGINDMTVSIKVEGSDPFSYSALHSARPILEYLDRSQSVTQWKVATLALPAAESFLKGLFRHSHPLRLESLHVAFNGWDIEGIKHLSNFFSRAPKLKQLEWSDGDFYGIGVTSTASFLLTTNIPWGNLTRLVLNVHTSLTTTYQILSQCDSLQTLELSRFADNKLSPEERPELKPFRLPCLQSMTLRQRVLDKGLRSLFDRLSVPNLQHIHIDAKIDVERWSNEAFISLLKRSDVSLMSICLEYVAISESELLQLLELSPTLTTLEVRSQRGEICISDVVLAKLTVPARGGKVLEGFTKERDVILCPVLKKMVLSRCIDCSNGALARMLKTRGWGEKSGCEPGCARMEIVDVRFPMRGQQNPVDVSSLEDAVMADCEAPVCDF</sequence>
<dbReference type="EMBL" id="JANIEX010000279">
    <property type="protein sequence ID" value="KAJ3569594.1"/>
    <property type="molecule type" value="Genomic_DNA"/>
</dbReference>
<protein>
    <recommendedName>
        <fullName evidence="1">F-box domain-containing protein</fullName>
    </recommendedName>
</protein>
<evidence type="ECO:0000313" key="2">
    <source>
        <dbReference type="EMBL" id="KAJ3569594.1"/>
    </source>
</evidence>
<organism evidence="2 3">
    <name type="scientific">Leucocoprinus birnbaumii</name>
    <dbReference type="NCBI Taxonomy" id="56174"/>
    <lineage>
        <taxon>Eukaryota</taxon>
        <taxon>Fungi</taxon>
        <taxon>Dikarya</taxon>
        <taxon>Basidiomycota</taxon>
        <taxon>Agaricomycotina</taxon>
        <taxon>Agaricomycetes</taxon>
        <taxon>Agaricomycetidae</taxon>
        <taxon>Agaricales</taxon>
        <taxon>Agaricineae</taxon>
        <taxon>Agaricaceae</taxon>
        <taxon>Leucocoprinus</taxon>
    </lineage>
</organism>
<dbReference type="SUPFAM" id="SSF81383">
    <property type="entry name" value="F-box domain"/>
    <property type="match status" value="1"/>
</dbReference>
<gene>
    <name evidence="2" type="ORF">NP233_g4947</name>
</gene>
<evidence type="ECO:0000259" key="1">
    <source>
        <dbReference type="Pfam" id="PF12937"/>
    </source>
</evidence>
<dbReference type="Pfam" id="PF12937">
    <property type="entry name" value="F-box-like"/>
    <property type="match status" value="1"/>
</dbReference>
<dbReference type="SUPFAM" id="SSF52047">
    <property type="entry name" value="RNI-like"/>
    <property type="match status" value="1"/>
</dbReference>
<proteinExistence type="predicted"/>
<feature type="domain" description="F-box" evidence="1">
    <location>
        <begin position="1"/>
        <end position="53"/>
    </location>
</feature>
<dbReference type="InterPro" id="IPR032675">
    <property type="entry name" value="LRR_dom_sf"/>
</dbReference>
<reference evidence="2" key="1">
    <citation type="submission" date="2022-07" db="EMBL/GenBank/DDBJ databases">
        <title>Genome Sequence of Leucocoprinus birnbaumii.</title>
        <authorList>
            <person name="Buettner E."/>
        </authorList>
    </citation>
    <scope>NUCLEOTIDE SEQUENCE</scope>
    <source>
        <strain evidence="2">VT141</strain>
    </source>
</reference>
<dbReference type="InterPro" id="IPR001810">
    <property type="entry name" value="F-box_dom"/>
</dbReference>
<dbReference type="Gene3D" id="3.80.10.10">
    <property type="entry name" value="Ribonuclease Inhibitor"/>
    <property type="match status" value="1"/>
</dbReference>
<name>A0AAD5VWG3_9AGAR</name>
<dbReference type="InterPro" id="IPR036047">
    <property type="entry name" value="F-box-like_dom_sf"/>
</dbReference>
<dbReference type="Gene3D" id="1.20.1280.50">
    <property type="match status" value="1"/>
</dbReference>
<keyword evidence="3" id="KW-1185">Reference proteome</keyword>